<feature type="domain" description="Choice-of-anchor I" evidence="4">
    <location>
        <begin position="37"/>
        <end position="516"/>
    </location>
</feature>
<dbReference type="NCBIfam" id="NF038117">
    <property type="entry name" value="choice_anch_I"/>
    <property type="match status" value="1"/>
</dbReference>
<reference evidence="5 6" key="1">
    <citation type="submission" date="2020-08" db="EMBL/GenBank/DDBJ databases">
        <title>Croceimicrobium hydrocarbonivorans gen. nov., sp. nov., a novel marine bacterium isolated from a bacterial consortium that degrades polyethylene terephthalate.</title>
        <authorList>
            <person name="Liu R."/>
        </authorList>
    </citation>
    <scope>NUCLEOTIDE SEQUENCE [LARGE SCALE GENOMIC DNA]</scope>
    <source>
        <strain evidence="5 6">A20-9</strain>
    </source>
</reference>
<dbReference type="Proteomes" id="UP000516305">
    <property type="component" value="Chromosome"/>
</dbReference>
<dbReference type="Gene3D" id="2.130.10.10">
    <property type="entry name" value="YVTN repeat-like/Quinoprotein amine dehydrogenase"/>
    <property type="match status" value="1"/>
</dbReference>
<evidence type="ECO:0000259" key="4">
    <source>
        <dbReference type="Pfam" id="PF22494"/>
    </source>
</evidence>
<keyword evidence="1" id="KW-0732">Signal</keyword>
<dbReference type="InterPro" id="IPR015943">
    <property type="entry name" value="WD40/YVTN_repeat-like_dom_sf"/>
</dbReference>
<dbReference type="InterPro" id="IPR026444">
    <property type="entry name" value="Secre_tail"/>
</dbReference>
<dbReference type="SUPFAM" id="SSF63825">
    <property type="entry name" value="YWTD domain"/>
    <property type="match status" value="1"/>
</dbReference>
<dbReference type="KEGG" id="chyd:H4K34_03525"/>
<evidence type="ECO:0000256" key="2">
    <source>
        <dbReference type="SAM" id="MobiDB-lite"/>
    </source>
</evidence>
<dbReference type="Pfam" id="PF18962">
    <property type="entry name" value="Por_Secre_tail"/>
    <property type="match status" value="1"/>
</dbReference>
<evidence type="ECO:0000313" key="6">
    <source>
        <dbReference type="Proteomes" id="UP000516305"/>
    </source>
</evidence>
<dbReference type="InterPro" id="IPR052956">
    <property type="entry name" value="Mesenchyme-surface_protein"/>
</dbReference>
<dbReference type="EMBL" id="CP060139">
    <property type="protein sequence ID" value="QNR24924.1"/>
    <property type="molecule type" value="Genomic_DNA"/>
</dbReference>
<dbReference type="PANTHER" id="PTHR46928:SF1">
    <property type="entry name" value="MESENCHYME-SPECIFIC CELL SURFACE GLYCOPROTEIN"/>
    <property type="match status" value="1"/>
</dbReference>
<feature type="region of interest" description="Disordered" evidence="2">
    <location>
        <begin position="406"/>
        <end position="427"/>
    </location>
</feature>
<organism evidence="5 6">
    <name type="scientific">Croceimicrobium hydrocarbonivorans</name>
    <dbReference type="NCBI Taxonomy" id="2761580"/>
    <lineage>
        <taxon>Bacteria</taxon>
        <taxon>Pseudomonadati</taxon>
        <taxon>Bacteroidota</taxon>
        <taxon>Flavobacteriia</taxon>
        <taxon>Flavobacteriales</taxon>
        <taxon>Owenweeksiaceae</taxon>
        <taxon>Croceimicrobium</taxon>
    </lineage>
</organism>
<accession>A0A7H0VGS6</accession>
<protein>
    <submittedName>
        <fullName evidence="5">Choice-of-anchor I family protein</fullName>
    </submittedName>
</protein>
<proteinExistence type="predicted"/>
<gene>
    <name evidence="5" type="ORF">H4K34_03525</name>
</gene>
<dbReference type="AlphaFoldDB" id="A0A7H0VGS6"/>
<sequence>MRQFVTLLSLILVGFGLQAQNLPIFKIYTYQSGQFDNGGAEVHAYEPLSKRLFSTNSGSSQVDIIRLGDLSKPGKIGSIDLSNYGGTVNSLAVQGNTLAVAIQNNFPQSDGKVVFFDTNGTYLNQLIVGPMPDMITFSPSLQHILVANEGEPTDDYTIDPAGSVSIIDISGGTVSSLSQANVQTVGFTRYDTTAYDPLINIYGNNGLSSFSQDVEPEYICINPAGTKAYVSLQENNALAIIDIYTATLDTVVGLGYKSWNNPSYKLDASDQSSGIKFENYFNLFGMYQPDAISYYSDANGDYILSANEGDSRDYSAYSEEERINNVNLSPITFNNPSYLQRDSVLGRLKVTTTLGNYNNVFIHDSLFTFGARSFSVWNTAGNLVWDSGDEFEQTLAALHAQNFNSDNDDNSSFKSRSDDKGPEPEAICTGSYNGSHYAFIALERMGGIMIYNIDDPTQPTFDSYILDRDFSKAASDPDAGDLGPEYLSFVSETQSPSGYPLLIVSNEISGTVSVYQLGSDIGIKELSAETLKAYPNPGQSIIKLSQEVEYDLYNTEGKFYGHYKNNSLDLSSYPKGYYILRTTDGSGLRILKN</sequence>
<evidence type="ECO:0000256" key="1">
    <source>
        <dbReference type="ARBA" id="ARBA00022729"/>
    </source>
</evidence>
<keyword evidence="6" id="KW-1185">Reference proteome</keyword>
<dbReference type="NCBIfam" id="TIGR04183">
    <property type="entry name" value="Por_Secre_tail"/>
    <property type="match status" value="1"/>
</dbReference>
<dbReference type="PANTHER" id="PTHR46928">
    <property type="entry name" value="MESENCHYME-SPECIFIC CELL SURFACE GLYCOPROTEIN"/>
    <property type="match status" value="1"/>
</dbReference>
<evidence type="ECO:0000313" key="5">
    <source>
        <dbReference type="EMBL" id="QNR24924.1"/>
    </source>
</evidence>
<name>A0A7H0VGS6_9FLAO</name>
<dbReference type="RefSeq" id="WP_210759451.1">
    <property type="nucleotide sequence ID" value="NZ_CP060139.1"/>
</dbReference>
<dbReference type="Pfam" id="PF22494">
    <property type="entry name" value="choice_anch_I"/>
    <property type="match status" value="1"/>
</dbReference>
<feature type="domain" description="Secretion system C-terminal sorting" evidence="3">
    <location>
        <begin position="534"/>
        <end position="586"/>
    </location>
</feature>
<evidence type="ECO:0000259" key="3">
    <source>
        <dbReference type="Pfam" id="PF18962"/>
    </source>
</evidence>
<dbReference type="InterPro" id="IPR055188">
    <property type="entry name" value="Choice_anch_I"/>
</dbReference>